<keyword evidence="1" id="KW-0472">Membrane</keyword>
<feature type="transmembrane region" description="Helical" evidence="1">
    <location>
        <begin position="73"/>
        <end position="95"/>
    </location>
</feature>
<proteinExistence type="predicted"/>
<feature type="transmembrane region" description="Helical" evidence="1">
    <location>
        <begin position="162"/>
        <end position="184"/>
    </location>
</feature>
<feature type="transmembrane region" description="Helical" evidence="1">
    <location>
        <begin position="191"/>
        <end position="212"/>
    </location>
</feature>
<gene>
    <name evidence="2" type="ORF">ODALV1_LOCUS22167</name>
</gene>
<feature type="transmembrane region" description="Helical" evidence="1">
    <location>
        <begin position="107"/>
        <end position="129"/>
    </location>
</feature>
<keyword evidence="1" id="KW-0812">Transmembrane</keyword>
<protein>
    <submittedName>
        <fullName evidence="2">Uncharacterized protein</fullName>
    </submittedName>
</protein>
<evidence type="ECO:0000313" key="2">
    <source>
        <dbReference type="EMBL" id="CAL8128293.1"/>
    </source>
</evidence>
<organism evidence="2 3">
    <name type="scientific">Orchesella dallaii</name>
    <dbReference type="NCBI Taxonomy" id="48710"/>
    <lineage>
        <taxon>Eukaryota</taxon>
        <taxon>Metazoa</taxon>
        <taxon>Ecdysozoa</taxon>
        <taxon>Arthropoda</taxon>
        <taxon>Hexapoda</taxon>
        <taxon>Collembola</taxon>
        <taxon>Entomobryomorpha</taxon>
        <taxon>Entomobryoidea</taxon>
        <taxon>Orchesellidae</taxon>
        <taxon>Orchesellinae</taxon>
        <taxon>Orchesella</taxon>
    </lineage>
</organism>
<dbReference type="EMBL" id="CAXLJM020000075">
    <property type="protein sequence ID" value="CAL8128293.1"/>
    <property type="molecule type" value="Genomic_DNA"/>
</dbReference>
<sequence>MAGNGSPPRDSKLVKFCRIICPPNNASCTPLLKYAIQRLDWLNAHWYNSIYEFRTTSNSCLQLATWNTLRCKVFPLTAILTALIPMLSLVLEEYFYRTGKVTLVRMACYLVGSALGTALLSMFLILFIYPEAAPAFNSLYSLCDSQRTRVINNPNHRFPVDWNGILAIILVFGLAYPLPIFVFSLATVESLLAMGGSQFYVSPEAVLIIIGWDKLPLPLTGMFLMIFSLAVLVVFMYAKSAAKLGDTSRELIFSSIQNLRKSPRGKEWSLKLMSKVWSGKDRIKMYYGDGRSLEFQQHSPVEYLFVLLNNITNLLMLFAV</sequence>
<evidence type="ECO:0000313" key="3">
    <source>
        <dbReference type="Proteomes" id="UP001642540"/>
    </source>
</evidence>
<reference evidence="2 3" key="1">
    <citation type="submission" date="2024-08" db="EMBL/GenBank/DDBJ databases">
        <authorList>
            <person name="Cucini C."/>
            <person name="Frati F."/>
        </authorList>
    </citation>
    <scope>NUCLEOTIDE SEQUENCE [LARGE SCALE GENOMIC DNA]</scope>
</reference>
<name>A0ABP1RHC4_9HEXA</name>
<evidence type="ECO:0000256" key="1">
    <source>
        <dbReference type="SAM" id="Phobius"/>
    </source>
</evidence>
<accession>A0ABP1RHC4</accession>
<comment type="caution">
    <text evidence="2">The sequence shown here is derived from an EMBL/GenBank/DDBJ whole genome shotgun (WGS) entry which is preliminary data.</text>
</comment>
<keyword evidence="3" id="KW-1185">Reference proteome</keyword>
<keyword evidence="1" id="KW-1133">Transmembrane helix</keyword>
<feature type="transmembrane region" description="Helical" evidence="1">
    <location>
        <begin position="218"/>
        <end position="238"/>
    </location>
</feature>
<dbReference type="Proteomes" id="UP001642540">
    <property type="component" value="Unassembled WGS sequence"/>
</dbReference>